<keyword evidence="2" id="KW-1185">Reference proteome</keyword>
<dbReference type="Proteomes" id="UP000789405">
    <property type="component" value="Unassembled WGS sequence"/>
</dbReference>
<dbReference type="EMBL" id="CAJVPY010028959">
    <property type="protein sequence ID" value="CAG8793531.1"/>
    <property type="molecule type" value="Genomic_DNA"/>
</dbReference>
<proteinExistence type="predicted"/>
<evidence type="ECO:0000313" key="1">
    <source>
        <dbReference type="EMBL" id="CAG8793531.1"/>
    </source>
</evidence>
<reference evidence="1" key="1">
    <citation type="submission" date="2021-06" db="EMBL/GenBank/DDBJ databases">
        <authorList>
            <person name="Kallberg Y."/>
            <person name="Tangrot J."/>
            <person name="Rosling A."/>
        </authorList>
    </citation>
    <scope>NUCLEOTIDE SEQUENCE</scope>
    <source>
        <strain evidence="1">MA453B</strain>
    </source>
</reference>
<organism evidence="1 2">
    <name type="scientific">Dentiscutata erythropus</name>
    <dbReference type="NCBI Taxonomy" id="1348616"/>
    <lineage>
        <taxon>Eukaryota</taxon>
        <taxon>Fungi</taxon>
        <taxon>Fungi incertae sedis</taxon>
        <taxon>Mucoromycota</taxon>
        <taxon>Glomeromycotina</taxon>
        <taxon>Glomeromycetes</taxon>
        <taxon>Diversisporales</taxon>
        <taxon>Gigasporaceae</taxon>
        <taxon>Dentiscutata</taxon>
    </lineage>
</organism>
<feature type="non-terminal residue" evidence="1">
    <location>
        <position position="1"/>
    </location>
</feature>
<comment type="caution">
    <text evidence="1">The sequence shown here is derived from an EMBL/GenBank/DDBJ whole genome shotgun (WGS) entry which is preliminary data.</text>
</comment>
<dbReference type="OrthoDB" id="2436662at2759"/>
<name>A0A9N9JS85_9GLOM</name>
<gene>
    <name evidence="1" type="ORF">DERYTH_LOCUS21899</name>
</gene>
<evidence type="ECO:0000313" key="2">
    <source>
        <dbReference type="Proteomes" id="UP000789405"/>
    </source>
</evidence>
<protein>
    <submittedName>
        <fullName evidence="1">16961_t:CDS:1</fullName>
    </submittedName>
</protein>
<sequence>TDYKAQYAITENYCKKKQKLQDGTIEESFKKNFKDSFTSTMVNINNTRLQNIFATWIINCQCPLVIIEDPEFIKIIQYLNLKAQIIKADAIKN</sequence>
<dbReference type="AlphaFoldDB" id="A0A9N9JS85"/>
<accession>A0A9N9JS85</accession>
<feature type="non-terminal residue" evidence="1">
    <location>
        <position position="93"/>
    </location>
</feature>